<comment type="caution">
    <text evidence="1">The sequence shown here is derived from an EMBL/GenBank/DDBJ whole genome shotgun (WGS) entry which is preliminary data.</text>
</comment>
<evidence type="ECO:0000313" key="1">
    <source>
        <dbReference type="EMBL" id="KAJ1886969.1"/>
    </source>
</evidence>
<organism evidence="1 2">
    <name type="scientific">Kickxella alabastrina</name>
    <dbReference type="NCBI Taxonomy" id="61397"/>
    <lineage>
        <taxon>Eukaryota</taxon>
        <taxon>Fungi</taxon>
        <taxon>Fungi incertae sedis</taxon>
        <taxon>Zoopagomycota</taxon>
        <taxon>Kickxellomycotina</taxon>
        <taxon>Kickxellomycetes</taxon>
        <taxon>Kickxellales</taxon>
        <taxon>Kickxellaceae</taxon>
        <taxon>Kickxella</taxon>
    </lineage>
</organism>
<name>A0ACC1I508_9FUNG</name>
<accession>A0ACC1I508</accession>
<evidence type="ECO:0000313" key="2">
    <source>
        <dbReference type="Proteomes" id="UP001150581"/>
    </source>
</evidence>
<reference evidence="1" key="1">
    <citation type="submission" date="2022-07" db="EMBL/GenBank/DDBJ databases">
        <title>Phylogenomic reconstructions and comparative analyses of Kickxellomycotina fungi.</title>
        <authorList>
            <person name="Reynolds N.K."/>
            <person name="Stajich J.E."/>
            <person name="Barry K."/>
            <person name="Grigoriev I.V."/>
            <person name="Crous P."/>
            <person name="Smith M.E."/>
        </authorList>
    </citation>
    <scope>NUCLEOTIDE SEQUENCE</scope>
    <source>
        <strain evidence="1">Benny 63K</strain>
    </source>
</reference>
<feature type="non-terminal residue" evidence="1">
    <location>
        <position position="1"/>
    </location>
</feature>
<dbReference type="EMBL" id="JANBPG010002122">
    <property type="protein sequence ID" value="KAJ1886969.1"/>
    <property type="molecule type" value="Genomic_DNA"/>
</dbReference>
<protein>
    <submittedName>
        <fullName evidence="1">Uncharacterized protein</fullName>
    </submittedName>
</protein>
<keyword evidence="2" id="KW-1185">Reference proteome</keyword>
<sequence length="280" mass="31515">PDNFDIDAWTATLPLLGVCRKWRKTAAPLVYRNAILDGTNEHGTGFTRLVQSITDTANTESKLIFTNIGLIRATGNTHMVKTLHATLDYPQYCQSLVTRSPSIFSFDDCNWTNVQSIAIMGTIEVSSNEDEEEEAQSDYYHEARVLAEQFAKHMPNVSKLHLPINDETNGIQPITQMLPRLYASKLKYLECCEPLVLVESTEFAQITDLEVDLSSTEFVPRVYVDMLEHLVLTNVSESFAWKKLTIGEQSSSIVFPNLLNFTLSIDEAADIKSMDRQGEL</sequence>
<proteinExistence type="predicted"/>
<gene>
    <name evidence="1" type="ORF">LPJ66_009361</name>
</gene>
<dbReference type="Proteomes" id="UP001150581">
    <property type="component" value="Unassembled WGS sequence"/>
</dbReference>